<evidence type="ECO:0000259" key="4">
    <source>
        <dbReference type="PROSITE" id="PS51819"/>
    </source>
</evidence>
<evidence type="ECO:0000256" key="2">
    <source>
        <dbReference type="ARBA" id="ARBA00021572"/>
    </source>
</evidence>
<name>A0ABM6KDI1_PANSE</name>
<evidence type="ECO:0000256" key="1">
    <source>
        <dbReference type="ARBA" id="ARBA00011051"/>
    </source>
</evidence>
<comment type="similarity">
    <text evidence="1">Belongs to the bleomycin resistance protein family.</text>
</comment>
<dbReference type="Pfam" id="PF00903">
    <property type="entry name" value="Glyoxalase"/>
    <property type="match status" value="1"/>
</dbReference>
<dbReference type="InterPro" id="IPR029068">
    <property type="entry name" value="Glyas_Bleomycin-R_OHBP_Dase"/>
</dbReference>
<reference evidence="5 6" key="1">
    <citation type="submission" date="2016-10" db="EMBL/GenBank/DDBJ databases">
        <title>Complete Genome Assembly of Pantoea stewartii subsp. stewartii DC283, a Corn Pathogen.</title>
        <authorList>
            <person name="Duong D.A."/>
            <person name="Stevens A.M."/>
            <person name="Jensen R.V."/>
        </authorList>
    </citation>
    <scope>NUCLEOTIDE SEQUENCE [LARGE SCALE GENOMIC DNA]</scope>
    <source>
        <strain evidence="5 6">DC283</strain>
        <plasmid evidence="5 6">pDSJ10</plasmid>
    </source>
</reference>
<feature type="domain" description="VOC" evidence="4">
    <location>
        <begin position="1"/>
        <end position="126"/>
    </location>
</feature>
<evidence type="ECO:0000313" key="6">
    <source>
        <dbReference type="Proteomes" id="UP000192380"/>
    </source>
</evidence>
<dbReference type="RefSeq" id="WP_044243068.1">
    <property type="nucleotide sequence ID" value="NZ_AHIE01000038.1"/>
</dbReference>
<dbReference type="Gene3D" id="3.10.180.10">
    <property type="entry name" value="2,3-Dihydroxybiphenyl 1,2-Dioxygenase, domain 1"/>
    <property type="match status" value="1"/>
</dbReference>
<evidence type="ECO:0000313" key="5">
    <source>
        <dbReference type="EMBL" id="ARF52572.1"/>
    </source>
</evidence>
<dbReference type="InterPro" id="IPR000335">
    <property type="entry name" value="Bleomycin-R"/>
</dbReference>
<proteinExistence type="inferred from homology"/>
<dbReference type="InterPro" id="IPR004360">
    <property type="entry name" value="Glyas_Fos-R_dOase_dom"/>
</dbReference>
<evidence type="ECO:0000256" key="3">
    <source>
        <dbReference type="ARBA" id="ARBA00023251"/>
    </source>
</evidence>
<gene>
    <name evidence="5" type="ORF">DSJ_25440</name>
</gene>
<accession>A0ABM6KDI1</accession>
<dbReference type="InterPro" id="IPR037523">
    <property type="entry name" value="VOC_core"/>
</dbReference>
<dbReference type="PROSITE" id="PS51819">
    <property type="entry name" value="VOC"/>
    <property type="match status" value="1"/>
</dbReference>
<protein>
    <recommendedName>
        <fullName evidence="2">Bleomycin resistance protein</fullName>
    </recommendedName>
</protein>
<organism evidence="5 6">
    <name type="scientific">Pantoea stewartii subsp. stewartii DC283</name>
    <dbReference type="NCBI Taxonomy" id="660596"/>
    <lineage>
        <taxon>Bacteria</taxon>
        <taxon>Pseudomonadati</taxon>
        <taxon>Pseudomonadota</taxon>
        <taxon>Gammaproteobacteria</taxon>
        <taxon>Enterobacterales</taxon>
        <taxon>Erwiniaceae</taxon>
        <taxon>Pantoea</taxon>
    </lineage>
</organism>
<dbReference type="SUPFAM" id="SSF54593">
    <property type="entry name" value="Glyoxalase/Bleomycin resistance protein/Dihydroxybiphenyl dioxygenase"/>
    <property type="match status" value="1"/>
</dbReference>
<keyword evidence="3" id="KW-0046">Antibiotic resistance</keyword>
<dbReference type="CDD" id="cd08349">
    <property type="entry name" value="BLMA_like"/>
    <property type="match status" value="1"/>
</dbReference>
<geneLocation type="plasmid" evidence="5 6">
    <name>pDSJ10</name>
</geneLocation>
<dbReference type="EMBL" id="CP017591">
    <property type="protein sequence ID" value="ARF52572.1"/>
    <property type="molecule type" value="Genomic_DNA"/>
</dbReference>
<keyword evidence="6" id="KW-1185">Reference proteome</keyword>
<dbReference type="Proteomes" id="UP000192380">
    <property type="component" value="Plasmid pDSJ10"/>
</dbReference>
<sequence length="128" mass="15068">MVPELTVTNFARSFAFYVDELGFTVRIRRIHPDFAYLCYGEAQLMIEQQHDAGWHTAEMQYPLGRGINFQIEVSNIQQIHTRLVKTGTPLFRPLSENAYYTGEKYERQQELLVQDPDGYLLRFYQVLD</sequence>
<keyword evidence="5" id="KW-0614">Plasmid</keyword>